<keyword evidence="10" id="KW-1133">Transmembrane helix</keyword>
<dbReference type="CDD" id="cd16917">
    <property type="entry name" value="HATPase_UhpB-NarQ-NarX-like"/>
    <property type="match status" value="1"/>
</dbReference>
<feature type="domain" description="Signal transduction histidine kinase subgroup 3 dimerisation and phosphoacceptor" evidence="12">
    <location>
        <begin position="487"/>
        <end position="553"/>
    </location>
</feature>
<reference evidence="13 14" key="1">
    <citation type="submission" date="2011-04" db="EMBL/GenBank/DDBJ databases">
        <title>Complete sequence of Cellulomonas fimi ATCC 484.</title>
        <authorList>
            <consortium name="US DOE Joint Genome Institute"/>
            <person name="Lucas S."/>
            <person name="Han J."/>
            <person name="Lapidus A."/>
            <person name="Cheng J.-F."/>
            <person name="Goodwin L."/>
            <person name="Pitluck S."/>
            <person name="Peters L."/>
            <person name="Chertkov O."/>
            <person name="Detter J.C."/>
            <person name="Han C."/>
            <person name="Tapia R."/>
            <person name="Land M."/>
            <person name="Hauser L."/>
            <person name="Kyrpides N."/>
            <person name="Ivanova N."/>
            <person name="Ovchinnikova G."/>
            <person name="Pagani I."/>
            <person name="Mead D."/>
            <person name="Brumm P."/>
            <person name="Woyke T."/>
        </authorList>
    </citation>
    <scope>NUCLEOTIDE SEQUENCE [LARGE SCALE GENOMIC DNA]</scope>
    <source>
        <strain evidence="14">ATCC 484 / DSM 20113 / JCM 1341 / NBRC 15513 / NCIMB 8980 / NCTC 7547</strain>
    </source>
</reference>
<keyword evidence="4" id="KW-0808">Transferase</keyword>
<dbReference type="HOGENOM" id="CLU_021898_1_0_11"/>
<feature type="transmembrane region" description="Helical" evidence="10">
    <location>
        <begin position="178"/>
        <end position="196"/>
    </location>
</feature>
<feature type="transmembrane region" description="Helical" evidence="10">
    <location>
        <begin position="260"/>
        <end position="280"/>
    </location>
</feature>
<organism evidence="13 14">
    <name type="scientific">Cellulomonas fimi (strain ATCC 484 / DSM 20113 / JCM 1341 / CCUG 24087 / LMG 16345 / NBRC 15513 / NCIMB 8980 / NCTC 7547 / NRS-133)</name>
    <dbReference type="NCBI Taxonomy" id="590998"/>
    <lineage>
        <taxon>Bacteria</taxon>
        <taxon>Bacillati</taxon>
        <taxon>Actinomycetota</taxon>
        <taxon>Actinomycetes</taxon>
        <taxon>Micrococcales</taxon>
        <taxon>Cellulomonadaceae</taxon>
        <taxon>Cellulomonas</taxon>
    </lineage>
</organism>
<feature type="transmembrane region" description="Helical" evidence="10">
    <location>
        <begin position="233"/>
        <end position="254"/>
    </location>
</feature>
<dbReference type="PANTHER" id="PTHR24421:SF10">
    <property type="entry name" value="NITRATE_NITRITE SENSOR PROTEIN NARQ"/>
    <property type="match status" value="1"/>
</dbReference>
<keyword evidence="10" id="KW-0812">Transmembrane</keyword>
<dbReference type="Pfam" id="PF02518">
    <property type="entry name" value="HATPase_c"/>
    <property type="match status" value="1"/>
</dbReference>
<keyword evidence="7" id="KW-0067">ATP-binding</keyword>
<evidence type="ECO:0000256" key="9">
    <source>
        <dbReference type="SAM" id="MobiDB-lite"/>
    </source>
</evidence>
<dbReference type="GO" id="GO:0005524">
    <property type="term" value="F:ATP binding"/>
    <property type="evidence" value="ECO:0007669"/>
    <property type="project" value="UniProtKB-KW"/>
</dbReference>
<evidence type="ECO:0000256" key="2">
    <source>
        <dbReference type="ARBA" id="ARBA00012438"/>
    </source>
</evidence>
<feature type="transmembrane region" description="Helical" evidence="10">
    <location>
        <begin position="149"/>
        <end position="166"/>
    </location>
</feature>
<keyword evidence="6 13" id="KW-0418">Kinase</keyword>
<evidence type="ECO:0000259" key="12">
    <source>
        <dbReference type="Pfam" id="PF07730"/>
    </source>
</evidence>
<dbReference type="GO" id="GO:0046983">
    <property type="term" value="F:protein dimerization activity"/>
    <property type="evidence" value="ECO:0007669"/>
    <property type="project" value="InterPro"/>
</dbReference>
<gene>
    <name evidence="13" type="ordered locus">Celf_1470</name>
</gene>
<dbReference type="EMBL" id="CP002666">
    <property type="protein sequence ID" value="AEE45605.1"/>
    <property type="molecule type" value="Genomic_DNA"/>
</dbReference>
<dbReference type="Gene3D" id="1.20.5.1930">
    <property type="match status" value="1"/>
</dbReference>
<feature type="transmembrane region" description="Helical" evidence="10">
    <location>
        <begin position="202"/>
        <end position="221"/>
    </location>
</feature>
<dbReference type="InterPro" id="IPR011712">
    <property type="entry name" value="Sig_transdc_His_kin_sub3_dim/P"/>
</dbReference>
<evidence type="ECO:0000256" key="10">
    <source>
        <dbReference type="SAM" id="Phobius"/>
    </source>
</evidence>
<feature type="transmembrane region" description="Helical" evidence="10">
    <location>
        <begin position="300"/>
        <end position="321"/>
    </location>
</feature>
<evidence type="ECO:0000313" key="13">
    <source>
        <dbReference type="EMBL" id="AEE45605.1"/>
    </source>
</evidence>
<protein>
    <recommendedName>
        <fullName evidence="2">histidine kinase</fullName>
        <ecNumber evidence="2">2.7.13.3</ecNumber>
    </recommendedName>
</protein>
<evidence type="ECO:0000256" key="5">
    <source>
        <dbReference type="ARBA" id="ARBA00022741"/>
    </source>
</evidence>
<evidence type="ECO:0000256" key="3">
    <source>
        <dbReference type="ARBA" id="ARBA00022553"/>
    </source>
</evidence>
<accession>F4H6H2</accession>
<evidence type="ECO:0000256" key="4">
    <source>
        <dbReference type="ARBA" id="ARBA00022679"/>
    </source>
</evidence>
<keyword evidence="3" id="KW-0597">Phosphoprotein</keyword>
<feature type="transmembrane region" description="Helical" evidence="10">
    <location>
        <begin position="79"/>
        <end position="100"/>
    </location>
</feature>
<keyword evidence="14" id="KW-1185">Reference proteome</keyword>
<dbReference type="AlphaFoldDB" id="F4H6H2"/>
<dbReference type="Pfam" id="PF07730">
    <property type="entry name" value="HisKA_3"/>
    <property type="match status" value="1"/>
</dbReference>
<feature type="transmembrane region" description="Helical" evidence="10">
    <location>
        <begin position="107"/>
        <end position="129"/>
    </location>
</feature>
<sequence>MPAARVGPALDVDAPVRFTRAGAYPRAHPSPYGDAMATPATRPGGRPRTAVALVLVAWVLTLAGALLLVTAGVPVTPDLLFSAVDAMVGLVYGTVGAVLVARRAHPVGWLVSVTGLGGALATVGGGWGAYSSTHPTLPALPGVESLVSWAWVPGTLALFLVVPWLVRETRAGAWARSGLGLGIATTVGFTLQRLLLPMSDNTATVLLTVAVGLLTAAATWWRRVRGPAAERPGLGLLALGVALMAVSFLPLAFADTPFEIVLAVPLVHLACQALFPVALLTTVLRNRLWGIDLAVSRASVAALLTLGLALVYAAVLVAAGALVGSSAVAQVLATVGVAVAVQPVHGWLGRRVRVLVYGEAATPGRAALRVGRQLSAAADTDDLLRGLAGALGEALRLESVAVHGVRDGLSASWGVPTSDPVERALEHGGQPVGTLTVTARPGERLDARTTDALDHLSPVVAAGVALALGTADLVRARDAATRARLAERTLIRRELHDGIGPWLTGLRLGLQGARNTLDRDPAAAAAVLDALGAEVAQRVEDVRLLSRSLLPPVLDEQGLRAALDDLARRTAASGFGVHVEADDPALDVLDARVAAAAYGIAGEAVTNASRHSGGAGCVVTVAVDGSLLTLTCDDRGRGLSSDRIAGVGTRSMRERADELGGHVLVEGRPGGGTRVRAVLPLVPGATAHEPAPPRGAGTTAEVPA</sequence>
<feature type="domain" description="Histidine kinase/HSP90-like ATPase" evidence="11">
    <location>
        <begin position="600"/>
        <end position="681"/>
    </location>
</feature>
<evidence type="ECO:0000256" key="1">
    <source>
        <dbReference type="ARBA" id="ARBA00000085"/>
    </source>
</evidence>
<evidence type="ECO:0000313" key="14">
    <source>
        <dbReference type="Proteomes" id="UP000008460"/>
    </source>
</evidence>
<dbReference type="STRING" id="590998.Celf_1470"/>
<feature type="region of interest" description="Disordered" evidence="9">
    <location>
        <begin position="684"/>
        <end position="704"/>
    </location>
</feature>
<dbReference type="PANTHER" id="PTHR24421">
    <property type="entry name" value="NITRATE/NITRITE SENSOR PROTEIN NARX-RELATED"/>
    <property type="match status" value="1"/>
</dbReference>
<dbReference type="InterPro" id="IPR003594">
    <property type="entry name" value="HATPase_dom"/>
</dbReference>
<dbReference type="InterPro" id="IPR036890">
    <property type="entry name" value="HATPase_C_sf"/>
</dbReference>
<proteinExistence type="predicted"/>
<evidence type="ECO:0000256" key="6">
    <source>
        <dbReference type="ARBA" id="ARBA00022777"/>
    </source>
</evidence>
<keyword evidence="10" id="KW-0472">Membrane</keyword>
<dbReference type="GO" id="GO:0016020">
    <property type="term" value="C:membrane"/>
    <property type="evidence" value="ECO:0007669"/>
    <property type="project" value="InterPro"/>
</dbReference>
<dbReference type="KEGG" id="cfi:Celf_1470"/>
<dbReference type="InterPro" id="IPR050482">
    <property type="entry name" value="Sensor_HK_TwoCompSys"/>
</dbReference>
<keyword evidence="8" id="KW-0902">Two-component regulatory system</keyword>
<keyword evidence="5" id="KW-0547">Nucleotide-binding</keyword>
<evidence type="ECO:0000256" key="8">
    <source>
        <dbReference type="ARBA" id="ARBA00023012"/>
    </source>
</evidence>
<name>F4H6H2_CELFA</name>
<dbReference type="EC" id="2.7.13.3" evidence="2"/>
<dbReference type="SUPFAM" id="SSF55874">
    <property type="entry name" value="ATPase domain of HSP90 chaperone/DNA topoisomerase II/histidine kinase"/>
    <property type="match status" value="1"/>
</dbReference>
<dbReference type="Proteomes" id="UP000008460">
    <property type="component" value="Chromosome"/>
</dbReference>
<feature type="transmembrane region" description="Helical" evidence="10">
    <location>
        <begin position="50"/>
        <end position="73"/>
    </location>
</feature>
<dbReference type="eggNOG" id="COG4585">
    <property type="taxonomic scope" value="Bacteria"/>
</dbReference>
<feature type="transmembrane region" description="Helical" evidence="10">
    <location>
        <begin position="327"/>
        <end position="348"/>
    </location>
</feature>
<comment type="catalytic activity">
    <reaction evidence="1">
        <text>ATP + protein L-histidine = ADP + protein N-phospho-L-histidine.</text>
        <dbReference type="EC" id="2.7.13.3"/>
    </reaction>
</comment>
<evidence type="ECO:0000259" key="11">
    <source>
        <dbReference type="Pfam" id="PF02518"/>
    </source>
</evidence>
<evidence type="ECO:0000256" key="7">
    <source>
        <dbReference type="ARBA" id="ARBA00022840"/>
    </source>
</evidence>
<dbReference type="GO" id="GO:0000155">
    <property type="term" value="F:phosphorelay sensor kinase activity"/>
    <property type="evidence" value="ECO:0007669"/>
    <property type="project" value="InterPro"/>
</dbReference>
<dbReference type="Gene3D" id="3.30.565.10">
    <property type="entry name" value="Histidine kinase-like ATPase, C-terminal domain"/>
    <property type="match status" value="1"/>
</dbReference>